<evidence type="ECO:0000313" key="7">
    <source>
        <dbReference type="Proteomes" id="UP000664169"/>
    </source>
</evidence>
<dbReference type="PROSITE" id="PS50048">
    <property type="entry name" value="ZN2_CY6_FUNGAL_2"/>
    <property type="match status" value="1"/>
</dbReference>
<name>A0A8H3ED75_9LECA</name>
<evidence type="ECO:0000256" key="2">
    <source>
        <dbReference type="ARBA" id="ARBA00022723"/>
    </source>
</evidence>
<dbReference type="CDD" id="cd12148">
    <property type="entry name" value="fungal_TF_MHR"/>
    <property type="match status" value="1"/>
</dbReference>
<dbReference type="Proteomes" id="UP000664169">
    <property type="component" value="Unassembled WGS sequence"/>
</dbReference>
<feature type="domain" description="Zn(2)-C6 fungal-type" evidence="5">
    <location>
        <begin position="22"/>
        <end position="49"/>
    </location>
</feature>
<dbReference type="OrthoDB" id="2269373at2759"/>
<gene>
    <name evidence="6" type="ORF">GOMPHAMPRED_000296</name>
</gene>
<feature type="compositionally biased region" description="Low complexity" evidence="4">
    <location>
        <begin position="661"/>
        <end position="670"/>
    </location>
</feature>
<feature type="region of interest" description="Disordered" evidence="4">
    <location>
        <begin position="94"/>
        <end position="129"/>
    </location>
</feature>
<keyword evidence="3" id="KW-0539">Nucleus</keyword>
<dbReference type="EMBL" id="CAJPDQ010000001">
    <property type="protein sequence ID" value="CAF9903480.1"/>
    <property type="molecule type" value="Genomic_DNA"/>
</dbReference>
<dbReference type="GO" id="GO:0000981">
    <property type="term" value="F:DNA-binding transcription factor activity, RNA polymerase II-specific"/>
    <property type="evidence" value="ECO:0007669"/>
    <property type="project" value="InterPro"/>
</dbReference>
<keyword evidence="2" id="KW-0479">Metal-binding</keyword>
<feature type="region of interest" description="Disordered" evidence="4">
    <location>
        <begin position="648"/>
        <end position="670"/>
    </location>
</feature>
<protein>
    <recommendedName>
        <fullName evidence="5">Zn(2)-C6 fungal-type domain-containing protein</fullName>
    </recommendedName>
</protein>
<feature type="compositionally biased region" description="Basic and acidic residues" evidence="4">
    <location>
        <begin position="117"/>
        <end position="126"/>
    </location>
</feature>
<reference evidence="6" key="1">
    <citation type="submission" date="2021-03" db="EMBL/GenBank/DDBJ databases">
        <authorList>
            <person name="Tagirdzhanova G."/>
        </authorList>
    </citation>
    <scope>NUCLEOTIDE SEQUENCE</scope>
</reference>
<evidence type="ECO:0000256" key="4">
    <source>
        <dbReference type="SAM" id="MobiDB-lite"/>
    </source>
</evidence>
<evidence type="ECO:0000259" key="5">
    <source>
        <dbReference type="PROSITE" id="PS50048"/>
    </source>
</evidence>
<dbReference type="InterPro" id="IPR050613">
    <property type="entry name" value="Sec_Metabolite_Reg"/>
</dbReference>
<organism evidence="6 7">
    <name type="scientific">Gomphillus americanus</name>
    <dbReference type="NCBI Taxonomy" id="1940652"/>
    <lineage>
        <taxon>Eukaryota</taxon>
        <taxon>Fungi</taxon>
        <taxon>Dikarya</taxon>
        <taxon>Ascomycota</taxon>
        <taxon>Pezizomycotina</taxon>
        <taxon>Lecanoromycetes</taxon>
        <taxon>OSLEUM clade</taxon>
        <taxon>Ostropomycetidae</taxon>
        <taxon>Ostropales</taxon>
        <taxon>Graphidaceae</taxon>
        <taxon>Gomphilloideae</taxon>
        <taxon>Gomphillus</taxon>
    </lineage>
</organism>
<dbReference type="Gene3D" id="4.10.240.10">
    <property type="entry name" value="Zn(2)-C6 fungal-type DNA-binding domain"/>
    <property type="match status" value="1"/>
</dbReference>
<accession>A0A8H3ED75</accession>
<dbReference type="Pfam" id="PF04082">
    <property type="entry name" value="Fungal_trans"/>
    <property type="match status" value="1"/>
</dbReference>
<evidence type="ECO:0000256" key="3">
    <source>
        <dbReference type="ARBA" id="ARBA00023242"/>
    </source>
</evidence>
<evidence type="ECO:0000256" key="1">
    <source>
        <dbReference type="ARBA" id="ARBA00004123"/>
    </source>
</evidence>
<dbReference type="InterPro" id="IPR036864">
    <property type="entry name" value="Zn2-C6_fun-type_DNA-bd_sf"/>
</dbReference>
<evidence type="ECO:0000313" key="6">
    <source>
        <dbReference type="EMBL" id="CAF9903480.1"/>
    </source>
</evidence>
<dbReference type="InterPro" id="IPR001138">
    <property type="entry name" value="Zn2Cys6_DnaBD"/>
</dbReference>
<dbReference type="CDD" id="cd00067">
    <property type="entry name" value="GAL4"/>
    <property type="match status" value="1"/>
</dbReference>
<dbReference type="AlphaFoldDB" id="A0A8H3ED75"/>
<feature type="region of interest" description="Disordered" evidence="4">
    <location>
        <begin position="145"/>
        <end position="164"/>
    </location>
</feature>
<dbReference type="GO" id="GO:0008270">
    <property type="term" value="F:zinc ion binding"/>
    <property type="evidence" value="ECO:0007669"/>
    <property type="project" value="InterPro"/>
</dbReference>
<keyword evidence="7" id="KW-1185">Reference proteome</keyword>
<comment type="caution">
    <text evidence="6">The sequence shown here is derived from an EMBL/GenBank/DDBJ whole genome shotgun (WGS) entry which is preliminary data.</text>
</comment>
<dbReference type="PANTHER" id="PTHR31001:SF45">
    <property type="entry name" value="ZN(II)2CYS6 TRANSCRIPTION FACTOR (EUROFUNG)"/>
    <property type="match status" value="1"/>
</dbReference>
<dbReference type="PANTHER" id="PTHR31001">
    <property type="entry name" value="UNCHARACTERIZED TRANSCRIPTIONAL REGULATORY PROTEIN"/>
    <property type="match status" value="1"/>
</dbReference>
<dbReference type="GO" id="GO:0003677">
    <property type="term" value="F:DNA binding"/>
    <property type="evidence" value="ECO:0007669"/>
    <property type="project" value="InterPro"/>
</dbReference>
<dbReference type="SMART" id="SM00066">
    <property type="entry name" value="GAL4"/>
    <property type="match status" value="1"/>
</dbReference>
<sequence length="719" mass="81698">MADVGQNNQATSSARKPKRVLACVLCQHRKVKCDRKFPCANCQKASAQCIPAALVPRQRRRRFPERELLDRLRHYEDLLRKHDIKFEPMHAGANQAPANAMNADENSGDDSATEEMNSPRDSRAENSDDAPYVAKNYWKAMVSKPQGIGSEHGTKDEDSSPDDIQEKSITSILDERFDGEEHIFFGSRATSIDLSTLHPEQSRIFKLWQIYLENVDPLLKVTHTPSLQARIVDAAGDISRIEPTLEALMFSIYCVAVYSLGDTECNKQFGFSTRDLLRTYQFGCQQALLNCNISKTDNLESLTALILYLISLKMMLDPRALFSLTGVAVRIAKRIGIHIEALNAKENALTAEMRRRVWWALAMYDDRLSEMSKFKDAALSPTWDCKIPSNLNDLDFREEMKATPTPRNEPTEAIFAVVRAEVGDFQRRSLFHLDFTNPILKTFITDISHGPIRRAGELSDLQKMIEERYLKQCNPEIPLHFMLIWATRLSLAKKFIMDQYSKYSAVPDKQTEEQKDATLGYAMQMLEADTILTKSGLCKRFTWYLHLYFPFPAYVHIVHDLKRRPGGKLVEKAWKAMNDNYDVRFIDADRDSTVFFRIFPRAVKAAWRARETFLGAIGQRAQLPPMLTSIELITAQMGLTFLGTESVASRSSPDTPAESITSSSFFDTSDDSSLSSLSAFGMHPADYWNLSQSMDIDNSQLSWPGMTWNNPVPTFPWQP</sequence>
<dbReference type="Pfam" id="PF00172">
    <property type="entry name" value="Zn_clus"/>
    <property type="match status" value="1"/>
</dbReference>
<comment type="subcellular location">
    <subcellularLocation>
        <location evidence="1">Nucleus</location>
    </subcellularLocation>
</comment>
<dbReference type="InterPro" id="IPR007219">
    <property type="entry name" value="XnlR_reg_dom"/>
</dbReference>
<proteinExistence type="predicted"/>
<feature type="compositionally biased region" description="Polar residues" evidence="4">
    <location>
        <begin position="648"/>
        <end position="660"/>
    </location>
</feature>
<dbReference type="SUPFAM" id="SSF57701">
    <property type="entry name" value="Zn2/Cys6 DNA-binding domain"/>
    <property type="match status" value="1"/>
</dbReference>
<dbReference type="GO" id="GO:0005634">
    <property type="term" value="C:nucleus"/>
    <property type="evidence" value="ECO:0007669"/>
    <property type="project" value="UniProtKB-SubCell"/>
</dbReference>
<dbReference type="GO" id="GO:0006351">
    <property type="term" value="P:DNA-templated transcription"/>
    <property type="evidence" value="ECO:0007669"/>
    <property type="project" value="InterPro"/>
</dbReference>